<dbReference type="InterPro" id="IPR007657">
    <property type="entry name" value="Glycosyltransferase_61"/>
</dbReference>
<dbReference type="AlphaFoldDB" id="A0A978UAN7"/>
<dbReference type="EMBL" id="JAEACU010000012">
    <property type="protein sequence ID" value="KAH7511830.1"/>
    <property type="molecule type" value="Genomic_DNA"/>
</dbReference>
<keyword evidence="2" id="KW-0328">Glycosyltransferase</keyword>
<evidence type="ECO:0000256" key="3">
    <source>
        <dbReference type="ARBA" id="ARBA00022679"/>
    </source>
</evidence>
<sequence length="533" mass="61582">MGHYQRCSKYHWKKSELPLQAFLIESASSSFYKKITRLKLLSFFLAILSCTFVLATQLFSSSSHLSLLYSFQEGNYGLEAPLCTTISTGTICCDRSSNRSDVCMMKGDVRMQSTCSSIFLYGSSDKNNFTNNFIPNIAEEDEQEDHEQVLNHEKIRPYTRKWETSTMNNINELNLIAKEGNPELNHHHCDVQHDVPAVFFSTGGYTGNLFHEFNDGLVPLYITSQHFNKKVVFVILEYHNWWTMKYGDVLSQLSYYPPIDFYGDVKTHCFPEAIVGLRIHGDLSVDSSLMEGNKSIIDFRNLLDRAYWPRIRGLIQDEEREAQNMQKENHFVPLESETLLNLREKMVEDQMDKPKLVILSRNGSREITNENLLVQMAEEIGFQVEVLSPNPRSELAKIYRALNSSDVLVGVHGAALTHFLFMKPGCVFIQVIPLGSEWAAETYFGEPARKLGLNYIGYRILARESSLYDKYDENDPILRDPTSVNKKGWEYTKSIYLDGQNVRLDLRRFQKHLDHVYHYSVSRIKRKLYLQSQ</sequence>
<gene>
    <name evidence="7" type="ORF">FEM48_Zijuj12G0024100</name>
</gene>
<evidence type="ECO:0000313" key="8">
    <source>
        <dbReference type="Proteomes" id="UP000813462"/>
    </source>
</evidence>
<comment type="subcellular location">
    <subcellularLocation>
        <location evidence="1">Golgi apparatus membrane</location>
        <topology evidence="1">Single-pass type II membrane protein</topology>
    </subcellularLocation>
</comment>
<dbReference type="Proteomes" id="UP000813462">
    <property type="component" value="Unassembled WGS sequence"/>
</dbReference>
<keyword evidence="5" id="KW-0812">Transmembrane</keyword>
<name>A0A978UAN7_ZIZJJ</name>
<keyword evidence="5" id="KW-0472">Membrane</keyword>
<evidence type="ECO:0000313" key="7">
    <source>
        <dbReference type="EMBL" id="KAH7511830.1"/>
    </source>
</evidence>
<feature type="domain" description="Glycosyltransferase 61 catalytic" evidence="6">
    <location>
        <begin position="328"/>
        <end position="429"/>
    </location>
</feature>
<reference evidence="7" key="1">
    <citation type="journal article" date="2021" name="Front. Plant Sci.">
        <title>Chromosome-Scale Genome Assembly for Chinese Sour Jujube and Insights Into Its Genome Evolution and Domestication Signature.</title>
        <authorList>
            <person name="Shen L.-Y."/>
            <person name="Luo H."/>
            <person name="Wang X.-L."/>
            <person name="Wang X.-M."/>
            <person name="Qiu X.-J."/>
            <person name="Liu H."/>
            <person name="Zhou S.-S."/>
            <person name="Jia K.-H."/>
            <person name="Nie S."/>
            <person name="Bao Y.-T."/>
            <person name="Zhang R.-G."/>
            <person name="Yun Q.-Z."/>
            <person name="Chai Y.-H."/>
            <person name="Lu J.-Y."/>
            <person name="Li Y."/>
            <person name="Zhao S.-W."/>
            <person name="Mao J.-F."/>
            <person name="Jia S.-G."/>
            <person name="Mao Y.-M."/>
        </authorList>
    </citation>
    <scope>NUCLEOTIDE SEQUENCE</scope>
    <source>
        <strain evidence="7">AT0</strain>
        <tissue evidence="7">Leaf</tissue>
    </source>
</reference>
<dbReference type="InterPro" id="IPR049625">
    <property type="entry name" value="Glyco_transf_61_cat"/>
</dbReference>
<feature type="transmembrane region" description="Helical" evidence="5">
    <location>
        <begin position="40"/>
        <end position="59"/>
    </location>
</feature>
<protein>
    <recommendedName>
        <fullName evidence="6">Glycosyltransferase 61 catalytic domain-containing protein</fullName>
    </recommendedName>
</protein>
<keyword evidence="4" id="KW-0325">Glycoprotein</keyword>
<dbReference type="PANTHER" id="PTHR20961:SF124">
    <property type="entry name" value="GLYCOSYLTRANSFERASE"/>
    <property type="match status" value="1"/>
</dbReference>
<accession>A0A978UAN7</accession>
<dbReference type="GO" id="GO:0016763">
    <property type="term" value="F:pentosyltransferase activity"/>
    <property type="evidence" value="ECO:0007669"/>
    <property type="project" value="UniProtKB-ARBA"/>
</dbReference>
<dbReference type="GO" id="GO:0000139">
    <property type="term" value="C:Golgi membrane"/>
    <property type="evidence" value="ECO:0007669"/>
    <property type="project" value="UniProtKB-SubCell"/>
</dbReference>
<dbReference type="PANTHER" id="PTHR20961">
    <property type="entry name" value="GLYCOSYLTRANSFERASE"/>
    <property type="match status" value="1"/>
</dbReference>
<evidence type="ECO:0000256" key="2">
    <source>
        <dbReference type="ARBA" id="ARBA00022676"/>
    </source>
</evidence>
<evidence type="ECO:0000256" key="5">
    <source>
        <dbReference type="SAM" id="Phobius"/>
    </source>
</evidence>
<proteinExistence type="predicted"/>
<organism evidence="7 8">
    <name type="scientific">Ziziphus jujuba var. spinosa</name>
    <dbReference type="NCBI Taxonomy" id="714518"/>
    <lineage>
        <taxon>Eukaryota</taxon>
        <taxon>Viridiplantae</taxon>
        <taxon>Streptophyta</taxon>
        <taxon>Embryophyta</taxon>
        <taxon>Tracheophyta</taxon>
        <taxon>Spermatophyta</taxon>
        <taxon>Magnoliopsida</taxon>
        <taxon>eudicotyledons</taxon>
        <taxon>Gunneridae</taxon>
        <taxon>Pentapetalae</taxon>
        <taxon>rosids</taxon>
        <taxon>fabids</taxon>
        <taxon>Rosales</taxon>
        <taxon>Rhamnaceae</taxon>
        <taxon>Paliureae</taxon>
        <taxon>Ziziphus</taxon>
    </lineage>
</organism>
<dbReference type="Pfam" id="PF04577">
    <property type="entry name" value="Glyco_transf_61"/>
    <property type="match status" value="1"/>
</dbReference>
<evidence type="ECO:0000256" key="1">
    <source>
        <dbReference type="ARBA" id="ARBA00004323"/>
    </source>
</evidence>
<keyword evidence="3" id="KW-0808">Transferase</keyword>
<keyword evidence="5" id="KW-1133">Transmembrane helix</keyword>
<evidence type="ECO:0000259" key="6">
    <source>
        <dbReference type="Pfam" id="PF04577"/>
    </source>
</evidence>
<comment type="caution">
    <text evidence="7">The sequence shown here is derived from an EMBL/GenBank/DDBJ whole genome shotgun (WGS) entry which is preliminary data.</text>
</comment>
<evidence type="ECO:0000256" key="4">
    <source>
        <dbReference type="ARBA" id="ARBA00023180"/>
    </source>
</evidence>